<evidence type="ECO:0000256" key="1">
    <source>
        <dbReference type="ARBA" id="ARBA00004948"/>
    </source>
</evidence>
<dbReference type="Proteomes" id="UP001500523">
    <property type="component" value="Unassembled WGS sequence"/>
</dbReference>
<comment type="caution">
    <text evidence="4">The sequence shown here is derived from an EMBL/GenBank/DDBJ whole genome shotgun (WGS) entry which is preliminary data.</text>
</comment>
<dbReference type="InterPro" id="IPR004399">
    <property type="entry name" value="HMP/HMP-P_kinase_dom"/>
</dbReference>
<keyword evidence="4" id="KW-0418">Kinase</keyword>
<dbReference type="PANTHER" id="PTHR20858:SF17">
    <property type="entry name" value="HYDROXYMETHYLPYRIMIDINE_PHOSPHOMETHYLPYRIMIDINE KINASE THI20-RELATED"/>
    <property type="match status" value="1"/>
</dbReference>
<dbReference type="SUPFAM" id="SSF53613">
    <property type="entry name" value="Ribokinase-like"/>
    <property type="match status" value="1"/>
</dbReference>
<dbReference type="EC" id="2.7.1.49" evidence="2"/>
<feature type="domain" description="Pyridoxamine kinase/Phosphomethylpyrimidine kinase" evidence="3">
    <location>
        <begin position="17"/>
        <end position="246"/>
    </location>
</feature>
<dbReference type="GO" id="GO:0016301">
    <property type="term" value="F:kinase activity"/>
    <property type="evidence" value="ECO:0007669"/>
    <property type="project" value="UniProtKB-KW"/>
</dbReference>
<dbReference type="InterPro" id="IPR029056">
    <property type="entry name" value="Ribokinase-like"/>
</dbReference>
<evidence type="ECO:0000313" key="5">
    <source>
        <dbReference type="Proteomes" id="UP001500523"/>
    </source>
</evidence>
<dbReference type="Pfam" id="PF08543">
    <property type="entry name" value="Phos_pyr_kin"/>
    <property type="match status" value="1"/>
</dbReference>
<protein>
    <recommendedName>
        <fullName evidence="2">hydroxymethylpyrimidine kinase</fullName>
        <ecNumber evidence="2">2.7.1.49</ecNumber>
    </recommendedName>
</protein>
<gene>
    <name evidence="4" type="primary">thiD</name>
    <name evidence="4" type="ORF">GCM10022268_10460</name>
</gene>
<accession>A0ABP7DCW3</accession>
<dbReference type="EMBL" id="BAABBF010000002">
    <property type="protein sequence ID" value="GAA3702608.1"/>
    <property type="molecule type" value="Genomic_DNA"/>
</dbReference>
<keyword evidence="4" id="KW-0808">Transferase</keyword>
<dbReference type="RefSeq" id="WP_344692322.1">
    <property type="nucleotide sequence ID" value="NZ_BAABBF010000002.1"/>
</dbReference>
<dbReference type="Gene3D" id="3.40.1190.20">
    <property type="match status" value="1"/>
</dbReference>
<organism evidence="4 5">
    <name type="scientific">Sphingomonas cynarae</name>
    <dbReference type="NCBI Taxonomy" id="930197"/>
    <lineage>
        <taxon>Bacteria</taxon>
        <taxon>Pseudomonadati</taxon>
        <taxon>Pseudomonadota</taxon>
        <taxon>Alphaproteobacteria</taxon>
        <taxon>Sphingomonadales</taxon>
        <taxon>Sphingomonadaceae</taxon>
        <taxon>Sphingomonas</taxon>
    </lineage>
</organism>
<evidence type="ECO:0000313" key="4">
    <source>
        <dbReference type="EMBL" id="GAA3702608.1"/>
    </source>
</evidence>
<dbReference type="NCBIfam" id="TIGR00097">
    <property type="entry name" value="HMP-P_kinase"/>
    <property type="match status" value="1"/>
</dbReference>
<reference evidence="5" key="1">
    <citation type="journal article" date="2019" name="Int. J. Syst. Evol. Microbiol.">
        <title>The Global Catalogue of Microorganisms (GCM) 10K type strain sequencing project: providing services to taxonomists for standard genome sequencing and annotation.</title>
        <authorList>
            <consortium name="The Broad Institute Genomics Platform"/>
            <consortium name="The Broad Institute Genome Sequencing Center for Infectious Disease"/>
            <person name="Wu L."/>
            <person name="Ma J."/>
        </authorList>
    </citation>
    <scope>NUCLEOTIDE SEQUENCE [LARGE SCALE GENOMIC DNA]</scope>
    <source>
        <strain evidence="5">JCM 17498</strain>
    </source>
</reference>
<dbReference type="InterPro" id="IPR013749">
    <property type="entry name" value="PM/HMP-P_kinase-1"/>
</dbReference>
<comment type="pathway">
    <text evidence="1">Cofactor biosynthesis; thiamine diphosphate biosynthesis.</text>
</comment>
<name>A0ABP7DCW3_9SPHN</name>
<dbReference type="PANTHER" id="PTHR20858">
    <property type="entry name" value="PHOSPHOMETHYLPYRIMIDINE KINASE"/>
    <property type="match status" value="1"/>
</dbReference>
<evidence type="ECO:0000256" key="2">
    <source>
        <dbReference type="ARBA" id="ARBA00012135"/>
    </source>
</evidence>
<keyword evidence="5" id="KW-1185">Reference proteome</keyword>
<dbReference type="CDD" id="cd01169">
    <property type="entry name" value="HMPP_kinase"/>
    <property type="match status" value="1"/>
</dbReference>
<sequence>MTPRSGIARVLIVAGSDSGGGAGIQADIRTVTMLGGHPMTAITAITAQNTLGVQAVHPVPVDIVVTQMRSVIDDLGIDAVKIGMIGSAEIAHAVADMLETVASCPVVFDPVMIATSGAILADEATTTAFARLMRRATLVTPNLPELAALGGEAAVLSHGAALLAKGGHGEGHRIEDRLITGDGETVWTHDRIDTVHSHGTGCTLASGIATGLAQGMTLSDACDRAISYVQSALAAAPNLGGGHGPMGHALATTPYYHLLAASDRDGWDAAALAARWP</sequence>
<proteinExistence type="predicted"/>
<evidence type="ECO:0000259" key="3">
    <source>
        <dbReference type="Pfam" id="PF08543"/>
    </source>
</evidence>